<keyword evidence="2" id="KW-1133">Transmembrane helix</keyword>
<gene>
    <name evidence="3" type="ORF">N0B31_20695</name>
</gene>
<feature type="region of interest" description="Disordered" evidence="1">
    <location>
        <begin position="1"/>
        <end position="26"/>
    </location>
</feature>
<proteinExistence type="predicted"/>
<sequence>MRGNDHTTAGSTAAPSDRSGGLVPTGRSDRGVSEVLGFALTLAIVVGSVALVFGVGLGALEDVNQSQQDENAEGAFVHLANRFAELGADAAPYRAGEFSVAPGRVGVRDVGTLEVEVATNASTHAETFTLRSLAYTREDTRIAFEGGGLFRSDRGGVVTRSAPPLDCTAERALLTVTTLNATDATSRSADVVTISGRHDQTTLWYPFDRVGNANASAATSVTVDISSPNEVAWRRTLDEADGWTDPDGDGAYTCTTGRVYVRHVRIDVTLV</sequence>
<keyword evidence="4" id="KW-1185">Reference proteome</keyword>
<keyword evidence="2" id="KW-0472">Membrane</keyword>
<name>A0A9E7UAY6_9EURY</name>
<keyword evidence="2" id="KW-0812">Transmembrane</keyword>
<dbReference type="Pfam" id="PF23960">
    <property type="entry name" value="DUF7289"/>
    <property type="match status" value="1"/>
</dbReference>
<dbReference type="GeneID" id="74944895"/>
<dbReference type="AlphaFoldDB" id="A0A9E7UAY6"/>
<accession>A0A9E7UAY6</accession>
<feature type="compositionally biased region" description="Polar residues" evidence="1">
    <location>
        <begin position="1"/>
        <end position="14"/>
    </location>
</feature>
<evidence type="ECO:0000256" key="2">
    <source>
        <dbReference type="SAM" id="Phobius"/>
    </source>
</evidence>
<reference evidence="3" key="1">
    <citation type="submission" date="2022-09" db="EMBL/GenBank/DDBJ databases">
        <title>Diverse halophilic archaea isolated from saline environments.</title>
        <authorList>
            <person name="Cui H.-L."/>
        </authorList>
    </citation>
    <scope>NUCLEOTIDE SEQUENCE</scope>
    <source>
        <strain evidence="3">ZS-35-S2</strain>
    </source>
</reference>
<evidence type="ECO:0000313" key="4">
    <source>
        <dbReference type="Proteomes" id="UP001057580"/>
    </source>
</evidence>
<dbReference type="InterPro" id="IPR055713">
    <property type="entry name" value="DUF7289"/>
</dbReference>
<evidence type="ECO:0000313" key="3">
    <source>
        <dbReference type="EMBL" id="UWM54527.1"/>
    </source>
</evidence>
<dbReference type="KEGG" id="ssai:N0B31_20695"/>
<organism evidence="3 4">
    <name type="scientific">Salinirubellus salinus</name>
    <dbReference type="NCBI Taxonomy" id="1364945"/>
    <lineage>
        <taxon>Archaea</taxon>
        <taxon>Methanobacteriati</taxon>
        <taxon>Methanobacteriota</taxon>
        <taxon>Stenosarchaea group</taxon>
        <taxon>Halobacteria</taxon>
        <taxon>Halobacteriales</taxon>
        <taxon>Natronomonadaceae</taxon>
        <taxon>Salinirubellus</taxon>
    </lineage>
</organism>
<dbReference type="Proteomes" id="UP001057580">
    <property type="component" value="Chromosome"/>
</dbReference>
<dbReference type="RefSeq" id="WP_260593547.1">
    <property type="nucleotide sequence ID" value="NZ_CP104003.1"/>
</dbReference>
<protein>
    <submittedName>
        <fullName evidence="3">Uncharacterized protein</fullName>
    </submittedName>
</protein>
<evidence type="ECO:0000256" key="1">
    <source>
        <dbReference type="SAM" id="MobiDB-lite"/>
    </source>
</evidence>
<feature type="transmembrane region" description="Helical" evidence="2">
    <location>
        <begin position="35"/>
        <end position="60"/>
    </location>
</feature>
<dbReference type="EMBL" id="CP104003">
    <property type="protein sequence ID" value="UWM54527.1"/>
    <property type="molecule type" value="Genomic_DNA"/>
</dbReference>